<evidence type="ECO:0000256" key="9">
    <source>
        <dbReference type="ARBA" id="ARBA00022777"/>
    </source>
</evidence>
<keyword evidence="11 15" id="KW-0067">ATP-binding</keyword>
<evidence type="ECO:0000256" key="15">
    <source>
        <dbReference type="PROSITE-ProRule" id="PRU10141"/>
    </source>
</evidence>
<comment type="subunit">
    <text evidence="2">Monomer.</text>
</comment>
<dbReference type="PROSITE" id="PS00107">
    <property type="entry name" value="PROTEIN_KINASE_ATP"/>
    <property type="match status" value="1"/>
</dbReference>
<organism evidence="20 21">
    <name type="scientific">Blepharisma stoltei</name>
    <dbReference type="NCBI Taxonomy" id="1481888"/>
    <lineage>
        <taxon>Eukaryota</taxon>
        <taxon>Sar</taxon>
        <taxon>Alveolata</taxon>
        <taxon>Ciliophora</taxon>
        <taxon>Postciliodesmatophora</taxon>
        <taxon>Heterotrichea</taxon>
        <taxon>Heterotrichida</taxon>
        <taxon>Blepharismidae</taxon>
        <taxon>Blepharisma</taxon>
    </lineage>
</organism>
<feature type="domain" description="Protein kinase" evidence="18">
    <location>
        <begin position="50"/>
        <end position="308"/>
    </location>
</feature>
<accession>A0AAU9JWN3</accession>
<dbReference type="EMBL" id="CAJZBQ010000053">
    <property type="protein sequence ID" value="CAG9331684.1"/>
    <property type="molecule type" value="Genomic_DNA"/>
</dbReference>
<dbReference type="InterPro" id="IPR017441">
    <property type="entry name" value="Protein_kinase_ATP_BS"/>
</dbReference>
<evidence type="ECO:0000256" key="17">
    <source>
        <dbReference type="SAM" id="MobiDB-lite"/>
    </source>
</evidence>
<dbReference type="InterPro" id="IPR000719">
    <property type="entry name" value="Prot_kinase_dom"/>
</dbReference>
<dbReference type="PROSITE" id="PS00108">
    <property type="entry name" value="PROTEIN_KINASE_ST"/>
    <property type="match status" value="1"/>
</dbReference>
<dbReference type="InterPro" id="IPR002048">
    <property type="entry name" value="EF_hand_dom"/>
</dbReference>
<evidence type="ECO:0000256" key="10">
    <source>
        <dbReference type="ARBA" id="ARBA00022837"/>
    </source>
</evidence>
<evidence type="ECO:0000256" key="2">
    <source>
        <dbReference type="ARBA" id="ARBA00011245"/>
    </source>
</evidence>
<evidence type="ECO:0000313" key="20">
    <source>
        <dbReference type="EMBL" id="CAG9331684.1"/>
    </source>
</evidence>
<dbReference type="SUPFAM" id="SSF47473">
    <property type="entry name" value="EF-hand"/>
    <property type="match status" value="1"/>
</dbReference>
<keyword evidence="6" id="KW-0479">Metal-binding</keyword>
<dbReference type="InterPro" id="IPR050205">
    <property type="entry name" value="CDPK_Ser/Thr_kinases"/>
</dbReference>
<dbReference type="Gene3D" id="1.10.510.10">
    <property type="entry name" value="Transferase(Phosphotransferase) domain 1"/>
    <property type="match status" value="1"/>
</dbReference>
<feature type="domain" description="EF-hand" evidence="19">
    <location>
        <begin position="423"/>
        <end position="458"/>
    </location>
</feature>
<keyword evidence="5" id="KW-0808">Transferase</keyword>
<comment type="catalytic activity">
    <reaction evidence="13">
        <text>L-threonyl-[protein] + ATP = O-phospho-L-threonyl-[protein] + ADP + H(+)</text>
        <dbReference type="Rhea" id="RHEA:46608"/>
        <dbReference type="Rhea" id="RHEA-COMP:11060"/>
        <dbReference type="Rhea" id="RHEA-COMP:11605"/>
        <dbReference type="ChEBI" id="CHEBI:15378"/>
        <dbReference type="ChEBI" id="CHEBI:30013"/>
        <dbReference type="ChEBI" id="CHEBI:30616"/>
        <dbReference type="ChEBI" id="CHEBI:61977"/>
        <dbReference type="ChEBI" id="CHEBI:456216"/>
        <dbReference type="EC" id="2.7.11.1"/>
    </reaction>
</comment>
<dbReference type="PROSITE" id="PS50011">
    <property type="entry name" value="PROTEIN_KINASE_DOM"/>
    <property type="match status" value="1"/>
</dbReference>
<protein>
    <recommendedName>
        <fullName evidence="3">non-specific serine/threonine protein kinase</fullName>
        <ecNumber evidence="3">2.7.11.1</ecNumber>
    </recommendedName>
</protein>
<comment type="caution">
    <text evidence="20">The sequence shown here is derived from an EMBL/GenBank/DDBJ whole genome shotgun (WGS) entry which is preliminary data.</text>
</comment>
<dbReference type="PANTHER" id="PTHR24349">
    <property type="entry name" value="SERINE/THREONINE-PROTEIN KINASE"/>
    <property type="match status" value="1"/>
</dbReference>
<keyword evidence="7" id="KW-0677">Repeat</keyword>
<dbReference type="GO" id="GO:0005509">
    <property type="term" value="F:calcium ion binding"/>
    <property type="evidence" value="ECO:0007669"/>
    <property type="project" value="InterPro"/>
</dbReference>
<dbReference type="Pfam" id="PF00069">
    <property type="entry name" value="Pkinase"/>
    <property type="match status" value="1"/>
</dbReference>
<feature type="binding site" evidence="15">
    <location>
        <position position="85"/>
    </location>
    <ligand>
        <name>ATP</name>
        <dbReference type="ChEBI" id="CHEBI:30616"/>
    </ligand>
</feature>
<dbReference type="PROSITE" id="PS50222">
    <property type="entry name" value="EF_HAND_2"/>
    <property type="match status" value="1"/>
</dbReference>
<evidence type="ECO:0000256" key="16">
    <source>
        <dbReference type="RuleBase" id="RU000304"/>
    </source>
</evidence>
<evidence type="ECO:0000256" key="12">
    <source>
        <dbReference type="ARBA" id="ARBA00024334"/>
    </source>
</evidence>
<dbReference type="SUPFAM" id="SSF56112">
    <property type="entry name" value="Protein kinase-like (PK-like)"/>
    <property type="match status" value="1"/>
</dbReference>
<keyword evidence="21" id="KW-1185">Reference proteome</keyword>
<evidence type="ECO:0000256" key="11">
    <source>
        <dbReference type="ARBA" id="ARBA00022840"/>
    </source>
</evidence>
<evidence type="ECO:0000256" key="1">
    <source>
        <dbReference type="ARBA" id="ARBA00001946"/>
    </source>
</evidence>
<keyword evidence="9" id="KW-0418">Kinase</keyword>
<comment type="cofactor">
    <cofactor evidence="1">
        <name>Mg(2+)</name>
        <dbReference type="ChEBI" id="CHEBI:18420"/>
    </cofactor>
</comment>
<dbReference type="FunFam" id="3.30.200.20:FF:000315">
    <property type="entry name" value="Calcium-dependent protein kinase 3"/>
    <property type="match status" value="1"/>
</dbReference>
<feature type="region of interest" description="Disordered" evidence="17">
    <location>
        <begin position="1"/>
        <end position="21"/>
    </location>
</feature>
<evidence type="ECO:0000259" key="19">
    <source>
        <dbReference type="PROSITE" id="PS50222"/>
    </source>
</evidence>
<evidence type="ECO:0000256" key="14">
    <source>
        <dbReference type="ARBA" id="ARBA00048679"/>
    </source>
</evidence>
<gene>
    <name evidence="20" type="ORF">BSTOLATCC_MIC53748</name>
</gene>
<dbReference type="EC" id="2.7.11.1" evidence="3"/>
<evidence type="ECO:0000256" key="6">
    <source>
        <dbReference type="ARBA" id="ARBA00022723"/>
    </source>
</evidence>
<dbReference type="GO" id="GO:0004674">
    <property type="term" value="F:protein serine/threonine kinase activity"/>
    <property type="evidence" value="ECO:0007669"/>
    <property type="project" value="UniProtKB-KW"/>
</dbReference>
<dbReference type="InterPro" id="IPR011992">
    <property type="entry name" value="EF-hand-dom_pair"/>
</dbReference>
<name>A0AAU9JWN3_9CILI</name>
<dbReference type="InterPro" id="IPR008271">
    <property type="entry name" value="Ser/Thr_kinase_AS"/>
</dbReference>
<evidence type="ECO:0000256" key="7">
    <source>
        <dbReference type="ARBA" id="ARBA00022737"/>
    </source>
</evidence>
<dbReference type="Gene3D" id="3.30.200.20">
    <property type="entry name" value="Phosphorylase Kinase, domain 1"/>
    <property type="match status" value="1"/>
</dbReference>
<dbReference type="InterPro" id="IPR011009">
    <property type="entry name" value="Kinase-like_dom_sf"/>
</dbReference>
<evidence type="ECO:0000256" key="8">
    <source>
        <dbReference type="ARBA" id="ARBA00022741"/>
    </source>
</evidence>
<sequence length="493" mass="56448">MGNCFKKEKPVKTDTTPRKRSRRMTPMLDTIIHKSSIHPSIITMNVKDFWKIHEIIGKGHFGAVYRGTPVDNLYKNYAIKSIPKKMFRKDNRIRYLKGELETLQMLDHPNIIKLYQSYEDSSSLYLVTEYCSGGKLLDKIITRRVFSEKEAASIILKILKTIFYLHANNISHRDIKPDNFLFENNSEKAELKLIDFGLSKICGSEARISSVVGTPQYVAPEVLEGNYDSKCDLWSLGAIMYLMLTGKMAMDVRSPAEAFVALKTKEVRTQGPDIDMISASGKDLLWKLLKKNPRERIDARDALEHKWFTEQKEKKSIGIDPEIFHCLKKYKYTSLLKKDAMDIIVKDLTYAEICDLRKAFVQIDKSNLGVINIDDLSTAAKKAKYKLKDNDIMSIFANVGSETNLTIKYSEFLAATLSYKNVINEKLLRETFSAFDINECGFINEANFIEALKRRGNNVDPEKVKSMIKDLGKTNPGFITFEEFKAEIVDKDE</sequence>
<dbReference type="SMART" id="SM00054">
    <property type="entry name" value="EFh"/>
    <property type="match status" value="3"/>
</dbReference>
<evidence type="ECO:0000256" key="13">
    <source>
        <dbReference type="ARBA" id="ARBA00047899"/>
    </source>
</evidence>
<dbReference type="Proteomes" id="UP001162131">
    <property type="component" value="Unassembled WGS sequence"/>
</dbReference>
<keyword evidence="8 15" id="KW-0547">Nucleotide-binding</keyword>
<keyword evidence="10" id="KW-0106">Calcium</keyword>
<dbReference type="AlphaFoldDB" id="A0AAU9JWN3"/>
<comment type="similarity">
    <text evidence="12">Belongs to the protein kinase superfamily. Ser/Thr protein kinase family. CDPK subfamily.</text>
</comment>
<dbReference type="Pfam" id="PF13499">
    <property type="entry name" value="EF-hand_7"/>
    <property type="match status" value="1"/>
</dbReference>
<dbReference type="Gene3D" id="1.10.238.10">
    <property type="entry name" value="EF-hand"/>
    <property type="match status" value="1"/>
</dbReference>
<reference evidence="20" key="1">
    <citation type="submission" date="2021-09" db="EMBL/GenBank/DDBJ databases">
        <authorList>
            <consortium name="AG Swart"/>
            <person name="Singh M."/>
            <person name="Singh A."/>
            <person name="Seah K."/>
            <person name="Emmerich C."/>
        </authorList>
    </citation>
    <scope>NUCLEOTIDE SEQUENCE</scope>
    <source>
        <strain evidence="20">ATCC30299</strain>
    </source>
</reference>
<dbReference type="FunFam" id="1.10.238.10:FF:000003">
    <property type="entry name" value="Calmodulin A"/>
    <property type="match status" value="1"/>
</dbReference>
<dbReference type="SMART" id="SM00220">
    <property type="entry name" value="S_TKc"/>
    <property type="match status" value="1"/>
</dbReference>
<keyword evidence="4 16" id="KW-0723">Serine/threonine-protein kinase</keyword>
<evidence type="ECO:0000256" key="3">
    <source>
        <dbReference type="ARBA" id="ARBA00012513"/>
    </source>
</evidence>
<dbReference type="FunFam" id="1.10.510.10:FF:000571">
    <property type="entry name" value="Maternal embryonic leucine zipper kinase"/>
    <property type="match status" value="1"/>
</dbReference>
<evidence type="ECO:0000259" key="18">
    <source>
        <dbReference type="PROSITE" id="PS50011"/>
    </source>
</evidence>
<evidence type="ECO:0000256" key="4">
    <source>
        <dbReference type="ARBA" id="ARBA00022527"/>
    </source>
</evidence>
<comment type="catalytic activity">
    <reaction evidence="14">
        <text>L-seryl-[protein] + ATP = O-phospho-L-seryl-[protein] + ADP + H(+)</text>
        <dbReference type="Rhea" id="RHEA:17989"/>
        <dbReference type="Rhea" id="RHEA-COMP:9863"/>
        <dbReference type="Rhea" id="RHEA-COMP:11604"/>
        <dbReference type="ChEBI" id="CHEBI:15378"/>
        <dbReference type="ChEBI" id="CHEBI:29999"/>
        <dbReference type="ChEBI" id="CHEBI:30616"/>
        <dbReference type="ChEBI" id="CHEBI:83421"/>
        <dbReference type="ChEBI" id="CHEBI:456216"/>
        <dbReference type="EC" id="2.7.11.1"/>
    </reaction>
</comment>
<dbReference type="CDD" id="cd00051">
    <property type="entry name" value="EFh"/>
    <property type="match status" value="1"/>
</dbReference>
<dbReference type="GO" id="GO:0005524">
    <property type="term" value="F:ATP binding"/>
    <property type="evidence" value="ECO:0007669"/>
    <property type="project" value="UniProtKB-UniRule"/>
</dbReference>
<proteinExistence type="inferred from homology"/>
<evidence type="ECO:0000256" key="5">
    <source>
        <dbReference type="ARBA" id="ARBA00022679"/>
    </source>
</evidence>
<evidence type="ECO:0000313" key="21">
    <source>
        <dbReference type="Proteomes" id="UP001162131"/>
    </source>
</evidence>
<feature type="compositionally biased region" description="Basic and acidic residues" evidence="17">
    <location>
        <begin position="1"/>
        <end position="17"/>
    </location>
</feature>